<sequence>MTLRLALAALLLCGVTAPIMATEVRAAEPTPRTTTQPAATCPEGADWNMPAAPLHIYADTWYVGTCGLSSILITSPQGHVLIDGATEKAAPLIEANIRALGFKVEDLRIILNSHEHLDHAGGIAQLQRDSGATVMALSAAAGALEHGKGDRGDPQYLSIEAFPAIPHVKRLKDGEEVTLGPIRLTAHATPGHTPGATTWTWDSCQDGRCHHIVYADSLSAYTDDVYRYSDEAAHPGVLASFRQAIATMAALPCDILLTPHPDASQMWKRLGPNATQPLVDETACHRYGEAVTARLDKRLADEAAKTEKEKAAR</sequence>
<gene>
    <name evidence="3" type="ORF">Y958_12540</name>
</gene>
<dbReference type="RefSeq" id="WP_088872240.1">
    <property type="nucleotide sequence ID" value="NZ_CP022110.1"/>
</dbReference>
<dbReference type="EMBL" id="CP022110">
    <property type="protein sequence ID" value="ASG21547.1"/>
    <property type="molecule type" value="Genomic_DNA"/>
</dbReference>
<proteinExistence type="predicted"/>
<dbReference type="PANTHER" id="PTHR42951:SF17">
    <property type="entry name" value="METALLO-BETA-LACTAMASE DOMAIN-CONTAINING PROTEIN"/>
    <property type="match status" value="1"/>
</dbReference>
<keyword evidence="1" id="KW-0732">Signal</keyword>
<dbReference type="PANTHER" id="PTHR42951">
    <property type="entry name" value="METALLO-BETA-LACTAMASE DOMAIN-CONTAINING"/>
    <property type="match status" value="1"/>
</dbReference>
<organism evidence="3 4">
    <name type="scientific">Nitrospirillum viridazoti CBAmc</name>
    <dbReference type="NCBI Taxonomy" id="1441467"/>
    <lineage>
        <taxon>Bacteria</taxon>
        <taxon>Pseudomonadati</taxon>
        <taxon>Pseudomonadota</taxon>
        <taxon>Alphaproteobacteria</taxon>
        <taxon>Rhodospirillales</taxon>
        <taxon>Azospirillaceae</taxon>
        <taxon>Nitrospirillum</taxon>
        <taxon>Nitrospirillum viridazoti</taxon>
    </lineage>
</organism>
<dbReference type="InterPro" id="IPR050855">
    <property type="entry name" value="NDM-1-like"/>
</dbReference>
<dbReference type="InterPro" id="IPR036866">
    <property type="entry name" value="RibonucZ/Hydroxyglut_hydro"/>
</dbReference>
<keyword evidence="4" id="KW-1185">Reference proteome</keyword>
<feature type="signal peptide" evidence="1">
    <location>
        <begin position="1"/>
        <end position="21"/>
    </location>
</feature>
<dbReference type="Proteomes" id="UP000197153">
    <property type="component" value="Chromosome 1"/>
</dbReference>
<name>A0A248JS60_9PROT</name>
<evidence type="ECO:0000259" key="2">
    <source>
        <dbReference type="SMART" id="SM00849"/>
    </source>
</evidence>
<dbReference type="NCBIfam" id="NF012229">
    <property type="entry name" value="bla_class_B_core"/>
    <property type="match status" value="1"/>
</dbReference>
<dbReference type="KEGG" id="nao:Y958_12540"/>
<dbReference type="Gene3D" id="3.60.15.10">
    <property type="entry name" value="Ribonuclease Z/Hydroxyacylglutathione hydrolase-like"/>
    <property type="match status" value="1"/>
</dbReference>
<feature type="domain" description="Metallo-beta-lactamase" evidence="2">
    <location>
        <begin position="67"/>
        <end position="260"/>
    </location>
</feature>
<evidence type="ECO:0000313" key="4">
    <source>
        <dbReference type="Proteomes" id="UP000197153"/>
    </source>
</evidence>
<dbReference type="NCBIfam" id="NF033105">
    <property type="entry name" value="bla_subclass_B3"/>
    <property type="match status" value="1"/>
</dbReference>
<dbReference type="InterPro" id="IPR001279">
    <property type="entry name" value="Metallo-B-lactamas"/>
</dbReference>
<protein>
    <submittedName>
        <fullName evidence="3">Subclass B3 metallo-beta-lactamase</fullName>
    </submittedName>
</protein>
<accession>A0A248JS60</accession>
<dbReference type="Pfam" id="PF00753">
    <property type="entry name" value="Lactamase_B"/>
    <property type="match status" value="1"/>
</dbReference>
<feature type="chain" id="PRO_5012038082" evidence="1">
    <location>
        <begin position="22"/>
        <end position="313"/>
    </location>
</feature>
<dbReference type="SUPFAM" id="SSF56281">
    <property type="entry name" value="Metallo-hydrolase/oxidoreductase"/>
    <property type="match status" value="1"/>
</dbReference>
<reference evidence="3 4" key="1">
    <citation type="submission" date="2017-06" db="EMBL/GenBank/DDBJ databases">
        <title>Complete genome sequence of Nitrospirillum amazonense strain CBAmC, an endophytic nitrogen-fixing and plant growth-promoting bacterium, isolated from sugarcane.</title>
        <authorList>
            <person name="Schwab S."/>
            <person name="dos Santos Teixeira K.R."/>
            <person name="Simoes Araujo J.L."/>
            <person name="Soares Vidal M."/>
            <person name="Borges de Freitas H.R."/>
            <person name="Rivello Crivelaro A.L."/>
            <person name="Bueno de Camargo Nunes A."/>
            <person name="dos Santos C.M."/>
            <person name="Palmeira da Silva Rosa D."/>
            <person name="da Silva Padilha D."/>
            <person name="da Silva E."/>
            <person name="Araujo Terra L."/>
            <person name="Soares Mendes V."/>
            <person name="Farinelli L."/>
            <person name="Magalhaes Cruz L."/>
            <person name="Baldani J.I."/>
        </authorList>
    </citation>
    <scope>NUCLEOTIDE SEQUENCE [LARGE SCALE GENOMIC DNA]</scope>
    <source>
        <strain evidence="3 4">CBAmC</strain>
    </source>
</reference>
<evidence type="ECO:0000313" key="3">
    <source>
        <dbReference type="EMBL" id="ASG21547.1"/>
    </source>
</evidence>
<dbReference type="SMART" id="SM00849">
    <property type="entry name" value="Lactamase_B"/>
    <property type="match status" value="1"/>
</dbReference>
<dbReference type="AlphaFoldDB" id="A0A248JS60"/>
<evidence type="ECO:0000256" key="1">
    <source>
        <dbReference type="SAM" id="SignalP"/>
    </source>
</evidence>